<protein>
    <submittedName>
        <fullName evidence="1">CLUMA_CG013771, isoform A</fullName>
    </submittedName>
</protein>
<accession>A0A1J1IN38</accession>
<gene>
    <name evidence="1" type="ORF">CLUMA_CG013771</name>
</gene>
<keyword evidence="2" id="KW-1185">Reference proteome</keyword>
<dbReference type="AlphaFoldDB" id="A0A1J1IN38"/>
<reference evidence="1 2" key="1">
    <citation type="submission" date="2015-04" db="EMBL/GenBank/DDBJ databases">
        <authorList>
            <person name="Syromyatnikov M.Y."/>
            <person name="Popov V.N."/>
        </authorList>
    </citation>
    <scope>NUCLEOTIDE SEQUENCE [LARGE SCALE GENOMIC DNA]</scope>
</reference>
<dbReference type="EMBL" id="CVRI01000054">
    <property type="protein sequence ID" value="CRL00510.1"/>
    <property type="molecule type" value="Genomic_DNA"/>
</dbReference>
<organism evidence="1 2">
    <name type="scientific">Clunio marinus</name>
    <dbReference type="NCBI Taxonomy" id="568069"/>
    <lineage>
        <taxon>Eukaryota</taxon>
        <taxon>Metazoa</taxon>
        <taxon>Ecdysozoa</taxon>
        <taxon>Arthropoda</taxon>
        <taxon>Hexapoda</taxon>
        <taxon>Insecta</taxon>
        <taxon>Pterygota</taxon>
        <taxon>Neoptera</taxon>
        <taxon>Endopterygota</taxon>
        <taxon>Diptera</taxon>
        <taxon>Nematocera</taxon>
        <taxon>Chironomoidea</taxon>
        <taxon>Chironomidae</taxon>
        <taxon>Clunio</taxon>
    </lineage>
</organism>
<sequence>MLFSWNNDYGYGIHFSDYGHDGMYIMESSAVMCNLGVVKSKETNNFYSGITGTMIKEVEKSKQTSYSRKYLKAFT</sequence>
<name>A0A1J1IN38_9DIPT</name>
<proteinExistence type="predicted"/>
<evidence type="ECO:0000313" key="2">
    <source>
        <dbReference type="Proteomes" id="UP000183832"/>
    </source>
</evidence>
<evidence type="ECO:0000313" key="1">
    <source>
        <dbReference type="EMBL" id="CRL00510.1"/>
    </source>
</evidence>
<dbReference type="Proteomes" id="UP000183832">
    <property type="component" value="Unassembled WGS sequence"/>
</dbReference>